<organism evidence="1">
    <name type="scientific">Cucumis melo</name>
    <name type="common">Muskmelon</name>
    <dbReference type="NCBI Taxonomy" id="3656"/>
    <lineage>
        <taxon>Eukaryota</taxon>
        <taxon>Viridiplantae</taxon>
        <taxon>Streptophyta</taxon>
        <taxon>Embryophyta</taxon>
        <taxon>Tracheophyta</taxon>
        <taxon>Spermatophyta</taxon>
        <taxon>Magnoliopsida</taxon>
        <taxon>eudicotyledons</taxon>
        <taxon>Gunneridae</taxon>
        <taxon>Pentapetalae</taxon>
        <taxon>rosids</taxon>
        <taxon>fabids</taxon>
        <taxon>Cucurbitales</taxon>
        <taxon>Cucurbitaceae</taxon>
        <taxon>Benincaseae</taxon>
        <taxon>Cucumis</taxon>
    </lineage>
</organism>
<evidence type="ECO:0000313" key="1">
    <source>
        <dbReference type="EnsemblPlants" id="MELO3C029824.2.1"/>
    </source>
</evidence>
<name>A0A9I9E7F9_CUCME</name>
<accession>A0A9I9E7F9</accession>
<dbReference type="Gramene" id="MELO3C029824.2.1">
    <property type="protein sequence ID" value="MELO3C029824.2.1"/>
    <property type="gene ID" value="MELO3C029824.2"/>
</dbReference>
<protein>
    <submittedName>
        <fullName evidence="1">Uncharacterized protein</fullName>
    </submittedName>
</protein>
<proteinExistence type="predicted"/>
<dbReference type="AlphaFoldDB" id="A0A9I9E7F9"/>
<dbReference type="EnsemblPlants" id="MELO3C029824.2.1">
    <property type="protein sequence ID" value="MELO3C029824.2.1"/>
    <property type="gene ID" value="MELO3C029824.2"/>
</dbReference>
<sequence>ISTDCSIPKEIVHKIRTNLGVNISYQKASRAKVHMVKILHGDIVEPYALIPRLGMISFSYQIFIDSGHFKFGFMTFGTSIEGWKYCRSIISIDEIFL</sequence>
<reference evidence="1" key="1">
    <citation type="submission" date="2023-03" db="UniProtKB">
        <authorList>
            <consortium name="EnsemblPlants"/>
        </authorList>
    </citation>
    <scope>IDENTIFICATION</scope>
</reference>